<proteinExistence type="predicted"/>
<dbReference type="GeneID" id="107947749"/>
<protein>
    <recommendedName>
        <fullName evidence="2">Integrase zinc-binding domain-containing protein</fullName>
    </recommendedName>
</protein>
<reference evidence="3" key="1">
    <citation type="journal article" date="2020" name="Nat. Genet.">
        <title>Genomic diversifications of five Gossypium allopolyploid species and their impact on cotton improvement.</title>
        <authorList>
            <person name="Chen Z.J."/>
            <person name="Sreedasyam A."/>
            <person name="Ando A."/>
            <person name="Song Q."/>
            <person name="De Santiago L.M."/>
            <person name="Hulse-Kemp A.M."/>
            <person name="Ding M."/>
            <person name="Ye W."/>
            <person name="Kirkbride R.C."/>
            <person name="Jenkins J."/>
            <person name="Plott C."/>
            <person name="Lovell J."/>
            <person name="Lin Y.M."/>
            <person name="Vaughn R."/>
            <person name="Liu B."/>
            <person name="Simpson S."/>
            <person name="Scheffler B.E."/>
            <person name="Wen L."/>
            <person name="Saski C.A."/>
            <person name="Grover C.E."/>
            <person name="Hu G."/>
            <person name="Conover J.L."/>
            <person name="Carlson J.W."/>
            <person name="Shu S."/>
            <person name="Boston L.B."/>
            <person name="Williams M."/>
            <person name="Peterson D.G."/>
            <person name="McGee K."/>
            <person name="Jones D.C."/>
            <person name="Wendel J.F."/>
            <person name="Stelly D.M."/>
            <person name="Grimwood J."/>
            <person name="Schmutz J."/>
        </authorList>
    </citation>
    <scope>NUCLEOTIDE SEQUENCE [LARGE SCALE GENOMIC DNA]</scope>
    <source>
        <strain evidence="3">cv. TM-1</strain>
    </source>
</reference>
<feature type="region of interest" description="Disordered" evidence="1">
    <location>
        <begin position="1"/>
        <end position="48"/>
    </location>
</feature>
<name>A0A1U8NFH1_GOSHI</name>
<dbReference type="InterPro" id="IPR041588">
    <property type="entry name" value="Integrase_H2C2"/>
</dbReference>
<evidence type="ECO:0000256" key="1">
    <source>
        <dbReference type="SAM" id="MobiDB-lite"/>
    </source>
</evidence>
<accession>A0A1U8NFH1</accession>
<dbReference type="KEGG" id="ghi:107947749"/>
<dbReference type="Gene3D" id="1.10.340.70">
    <property type="match status" value="1"/>
</dbReference>
<dbReference type="InterPro" id="IPR050951">
    <property type="entry name" value="Retrovirus_Pol_polyprotein"/>
</dbReference>
<feature type="domain" description="Integrase zinc-binding" evidence="2">
    <location>
        <begin position="339"/>
        <end position="384"/>
    </location>
</feature>
<keyword evidence="3" id="KW-1185">Reference proteome</keyword>
<evidence type="ECO:0000259" key="2">
    <source>
        <dbReference type="Pfam" id="PF17921"/>
    </source>
</evidence>
<dbReference type="AlphaFoldDB" id="A0A1U8NFH1"/>
<dbReference type="Pfam" id="PF08284">
    <property type="entry name" value="RVP_2"/>
    <property type="match status" value="1"/>
</dbReference>
<reference evidence="4" key="2">
    <citation type="submission" date="2025-08" db="UniProtKB">
        <authorList>
            <consortium name="RefSeq"/>
        </authorList>
    </citation>
    <scope>IDENTIFICATION</scope>
</reference>
<dbReference type="InterPro" id="IPR043128">
    <property type="entry name" value="Rev_trsase/Diguanyl_cyclase"/>
</dbReference>
<dbReference type="OrthoDB" id="1938712at2759"/>
<dbReference type="Pfam" id="PF17921">
    <property type="entry name" value="Integrase_H2C2"/>
    <property type="match status" value="1"/>
</dbReference>
<organism evidence="3 4">
    <name type="scientific">Gossypium hirsutum</name>
    <name type="common">Upland cotton</name>
    <name type="synonym">Gossypium mexicanum</name>
    <dbReference type="NCBI Taxonomy" id="3635"/>
    <lineage>
        <taxon>Eukaryota</taxon>
        <taxon>Viridiplantae</taxon>
        <taxon>Streptophyta</taxon>
        <taxon>Embryophyta</taxon>
        <taxon>Tracheophyta</taxon>
        <taxon>Spermatophyta</taxon>
        <taxon>Magnoliopsida</taxon>
        <taxon>eudicotyledons</taxon>
        <taxon>Gunneridae</taxon>
        <taxon>Pentapetalae</taxon>
        <taxon>rosids</taxon>
        <taxon>malvids</taxon>
        <taxon>Malvales</taxon>
        <taxon>Malvaceae</taxon>
        <taxon>Malvoideae</taxon>
        <taxon>Gossypium</taxon>
    </lineage>
</organism>
<sequence length="449" mass="51417">MQALGTGTAPYSRAVQQPPKGRGQARSGNGLGRSQRVPSRGAGPTEARQPALVYAARCHEDRDALDVITVDLMKLPFGEFDLKLGIDWLVKHRVSLDCATKSVVLRTEEDSEVVIIGEHRNYLSNVISALRVEKLVRKGCEVYLAYISVSNSEDSLVKDIRTVKDFPDVFPKKLPGLPLNHKDEHDEHLRVVLRILREKQLYTKFNKNEFWLREGTFLGHVVSVEGIRVDPRKIEAVLKWKQPKNVSKICSFLGLAGYYRCQSLGKSLLSTAIHHMSGWDMYRCKMVKPTWIEQIKGKQMENEALSLQFRQVESGDIVDFGLNSEGVFYFRGKICVLKDTDLRQSILREAHSIPYAMYPGGNKMYRDLRESYWWPGLKREWERVTMYFVSGLPLTSTKKDSAWVIVDQLTKCTHFIPVRTNYSLQKLAKLDGWVDYISTWSEWLDKDGV</sequence>
<dbReference type="InterPro" id="IPR043502">
    <property type="entry name" value="DNA/RNA_pol_sf"/>
</dbReference>
<dbReference type="RefSeq" id="XP_016737765.1">
    <property type="nucleotide sequence ID" value="XM_016882276.1"/>
</dbReference>
<dbReference type="Proteomes" id="UP000818029">
    <property type="component" value="Chromosome A12"/>
</dbReference>
<dbReference type="PANTHER" id="PTHR37984:SF5">
    <property type="entry name" value="PROTEIN NYNRIN-LIKE"/>
    <property type="match status" value="1"/>
</dbReference>
<dbReference type="PANTHER" id="PTHR37984">
    <property type="entry name" value="PROTEIN CBG26694"/>
    <property type="match status" value="1"/>
</dbReference>
<dbReference type="SUPFAM" id="SSF56672">
    <property type="entry name" value="DNA/RNA polymerases"/>
    <property type="match status" value="1"/>
</dbReference>
<gene>
    <name evidence="4" type="primary">LOC107947749</name>
</gene>
<dbReference type="Gene3D" id="3.30.70.270">
    <property type="match status" value="2"/>
</dbReference>
<evidence type="ECO:0000313" key="4">
    <source>
        <dbReference type="RefSeq" id="XP_016737765.1"/>
    </source>
</evidence>
<evidence type="ECO:0000313" key="3">
    <source>
        <dbReference type="Proteomes" id="UP000818029"/>
    </source>
</evidence>
<dbReference type="PaxDb" id="3635-A0A1U8NFH1"/>